<evidence type="ECO:0000256" key="5">
    <source>
        <dbReference type="ARBA" id="ARBA00022917"/>
    </source>
</evidence>
<keyword evidence="2 8" id="KW-0436">Ligase</keyword>
<comment type="catalytic activity">
    <reaction evidence="7 8">
        <text>tRNA(Tyr) + L-tyrosine + ATP = L-tyrosyl-tRNA(Tyr) + AMP + diphosphate + H(+)</text>
        <dbReference type="Rhea" id="RHEA:10220"/>
        <dbReference type="Rhea" id="RHEA-COMP:9706"/>
        <dbReference type="Rhea" id="RHEA-COMP:9707"/>
        <dbReference type="ChEBI" id="CHEBI:15378"/>
        <dbReference type="ChEBI" id="CHEBI:30616"/>
        <dbReference type="ChEBI" id="CHEBI:33019"/>
        <dbReference type="ChEBI" id="CHEBI:58315"/>
        <dbReference type="ChEBI" id="CHEBI:78442"/>
        <dbReference type="ChEBI" id="CHEBI:78536"/>
        <dbReference type="ChEBI" id="CHEBI:456215"/>
        <dbReference type="EC" id="6.1.1.1"/>
    </reaction>
</comment>
<dbReference type="GO" id="GO:0004831">
    <property type="term" value="F:tyrosine-tRNA ligase activity"/>
    <property type="evidence" value="ECO:0007669"/>
    <property type="project" value="UniProtKB-EC"/>
</dbReference>
<dbReference type="PRINTS" id="PR01040">
    <property type="entry name" value="TRNASYNTHTYR"/>
</dbReference>
<dbReference type="InterPro" id="IPR002305">
    <property type="entry name" value="aa-tRNA-synth_Ic"/>
</dbReference>
<name>A0A395IPX0_9HELO</name>
<evidence type="ECO:0000256" key="6">
    <source>
        <dbReference type="ARBA" id="ARBA00023146"/>
    </source>
</evidence>
<evidence type="ECO:0000256" key="3">
    <source>
        <dbReference type="ARBA" id="ARBA00022741"/>
    </source>
</evidence>
<gene>
    <name evidence="11" type="ORF">DID88_002675</name>
</gene>
<dbReference type="PROSITE" id="PS00178">
    <property type="entry name" value="AA_TRNA_LIGASE_I"/>
    <property type="match status" value="1"/>
</dbReference>
<evidence type="ECO:0000256" key="4">
    <source>
        <dbReference type="ARBA" id="ARBA00022840"/>
    </source>
</evidence>
<dbReference type="Pfam" id="PF16714">
    <property type="entry name" value="TyrRSs_C"/>
    <property type="match status" value="1"/>
</dbReference>
<feature type="region of interest" description="Disordered" evidence="9">
    <location>
        <begin position="606"/>
        <end position="625"/>
    </location>
</feature>
<dbReference type="InterPro" id="IPR024088">
    <property type="entry name" value="Tyr-tRNA-ligase_bac-type"/>
</dbReference>
<keyword evidence="3 8" id="KW-0547">Nucleotide-binding</keyword>
<dbReference type="FunFam" id="1.10.240.10:FF:000001">
    <property type="entry name" value="Tyrosine--tRNA ligase"/>
    <property type="match status" value="1"/>
</dbReference>
<evidence type="ECO:0000313" key="12">
    <source>
        <dbReference type="Proteomes" id="UP000249056"/>
    </source>
</evidence>
<evidence type="ECO:0000256" key="8">
    <source>
        <dbReference type="RuleBase" id="RU361234"/>
    </source>
</evidence>
<dbReference type="InterPro" id="IPR002307">
    <property type="entry name" value="Tyr-tRNA-ligase"/>
</dbReference>
<dbReference type="GO" id="GO:0005739">
    <property type="term" value="C:mitochondrion"/>
    <property type="evidence" value="ECO:0007669"/>
    <property type="project" value="TreeGrafter"/>
</dbReference>
<dbReference type="AlphaFoldDB" id="A0A395IPX0"/>
<proteinExistence type="inferred from homology"/>
<keyword evidence="4 8" id="KW-0067">ATP-binding</keyword>
<dbReference type="EMBL" id="QKRW01000026">
    <property type="protein sequence ID" value="RAL62191.1"/>
    <property type="molecule type" value="Genomic_DNA"/>
</dbReference>
<dbReference type="Pfam" id="PF00579">
    <property type="entry name" value="tRNA-synt_1b"/>
    <property type="match status" value="1"/>
</dbReference>
<reference evidence="11 12" key="1">
    <citation type="submission" date="2018-06" db="EMBL/GenBank/DDBJ databases">
        <title>Genome Sequence of the Brown Rot Fungal Pathogen Monilinia fructigena.</title>
        <authorList>
            <person name="Landi L."/>
            <person name="De Miccolis Angelini R.M."/>
            <person name="Pollastro S."/>
            <person name="Abate D."/>
            <person name="Faretra F."/>
            <person name="Romanazzi G."/>
        </authorList>
    </citation>
    <scope>NUCLEOTIDE SEQUENCE [LARGE SCALE GENOMIC DNA]</scope>
    <source>
        <strain evidence="11 12">Mfrg269</strain>
    </source>
</reference>
<evidence type="ECO:0000259" key="10">
    <source>
        <dbReference type="Pfam" id="PF16714"/>
    </source>
</evidence>
<protein>
    <recommendedName>
        <fullName evidence="8">Tyrosine--tRNA ligase</fullName>
        <ecNumber evidence="8">6.1.1.1</ecNumber>
    </recommendedName>
    <alternativeName>
        <fullName evidence="8">Tyrosyl-tRNA synthetase</fullName>
    </alternativeName>
</protein>
<dbReference type="GO" id="GO:0005829">
    <property type="term" value="C:cytosol"/>
    <property type="evidence" value="ECO:0007669"/>
    <property type="project" value="TreeGrafter"/>
</dbReference>
<dbReference type="Gene3D" id="1.10.240.10">
    <property type="entry name" value="Tyrosyl-Transfer RNA Synthetase"/>
    <property type="match status" value="1"/>
</dbReference>
<dbReference type="Gene3D" id="3.10.290.10">
    <property type="entry name" value="RNA-binding S4 domain"/>
    <property type="match status" value="1"/>
</dbReference>
<dbReference type="PANTHER" id="PTHR11766:SF0">
    <property type="entry name" value="TYROSINE--TRNA LIGASE, MITOCHONDRIAL"/>
    <property type="match status" value="1"/>
</dbReference>
<dbReference type="SUPFAM" id="SSF52374">
    <property type="entry name" value="Nucleotidylyl transferase"/>
    <property type="match status" value="1"/>
</dbReference>
<evidence type="ECO:0000313" key="11">
    <source>
        <dbReference type="EMBL" id="RAL62191.1"/>
    </source>
</evidence>
<sequence length="703" mass="79706">MATTSFLQRSARPDLYVCAKCTFRASQNSNKASRRWIGTKYLAKLANAELAWAKQATEIKAGKRKSMLSILEERGYVHQVTGTRDEVDRMMTEKRLGAYVGVDPTAPSLHVGHFLPLMSLFWMYVHGYHTVSLLGGATAKIGDPTDRLTTRVTMKSTTRNENMLKMHYQMKGIWLNVEAYGRKYGYVWEWAWRRGLVNNNHWMNGLTVMELLQVLGPGMRMGAMIAKDTVKNKMNKGDGMSYAEFSYPLLQSWDWWHMYNTKGITMQIGGSDQYGNITAGVDAVKYILANHPDPVVKEKHKKATPPIGFTVPLLTTSSGAKFGKSAGNALWLDKDMMSSFDLYGYFLRTSDQDVERYLKLFTFMPIEQITTLMEEHMKEPSKRQAQHALARDFLELVHGEPAAKAAEIQHRLLFGKPIDKNDVQLQNDLKRIEEQAASKLIGTNASNRPKADLKLPHSFVYTRSIARIIVAAGLCATASEANRMCGSSGIYIGGSRPLGYVGKDDALTFTPIKRWQNKDTQHYLIDGEMLVLRRGKANIRIIKVIPDEEYIAEGLSFPGDEEWITQKTPKKLTEEGEIIEEEKNPNIDRNGVDRSDREEIWRLRKERKEKSHKQSMERWDAAESRRHDRMQLLQAEIEETDRRAASNIKKVYLDSPASQDKLVRGVVSDFPDSDSVVRKICSDDPPAWVNVLSGTEGADKPKN</sequence>
<keyword evidence="6 8" id="KW-0030">Aminoacyl-tRNA synthetase</keyword>
<dbReference type="CDD" id="cd00805">
    <property type="entry name" value="TyrRS_core"/>
    <property type="match status" value="1"/>
</dbReference>
<dbReference type="Gene3D" id="3.40.50.620">
    <property type="entry name" value="HUPs"/>
    <property type="match status" value="1"/>
</dbReference>
<dbReference type="Proteomes" id="UP000249056">
    <property type="component" value="Unassembled WGS sequence"/>
</dbReference>
<accession>A0A395IPX0</accession>
<keyword evidence="12" id="KW-1185">Reference proteome</keyword>
<feature type="domain" description="Tyrosyl-tRNA synthetase C-terminal" evidence="10">
    <location>
        <begin position="443"/>
        <end position="561"/>
    </location>
</feature>
<dbReference type="GO" id="GO:0003723">
    <property type="term" value="F:RNA binding"/>
    <property type="evidence" value="ECO:0007669"/>
    <property type="project" value="InterPro"/>
</dbReference>
<dbReference type="InterPro" id="IPR032005">
    <property type="entry name" value="TyrRSs_C"/>
</dbReference>
<dbReference type="OrthoDB" id="337870at2759"/>
<dbReference type="PANTHER" id="PTHR11766">
    <property type="entry name" value="TYROSYL-TRNA SYNTHETASE"/>
    <property type="match status" value="1"/>
</dbReference>
<keyword evidence="5 8" id="KW-0648">Protein biosynthesis</keyword>
<dbReference type="GO" id="GO:0005524">
    <property type="term" value="F:ATP binding"/>
    <property type="evidence" value="ECO:0007669"/>
    <property type="project" value="UniProtKB-KW"/>
</dbReference>
<evidence type="ECO:0000256" key="2">
    <source>
        <dbReference type="ARBA" id="ARBA00022598"/>
    </source>
</evidence>
<dbReference type="InterPro" id="IPR001412">
    <property type="entry name" value="aa-tRNA-synth_I_CS"/>
</dbReference>
<organism evidence="11 12">
    <name type="scientific">Monilinia fructigena</name>
    <dbReference type="NCBI Taxonomy" id="38457"/>
    <lineage>
        <taxon>Eukaryota</taxon>
        <taxon>Fungi</taxon>
        <taxon>Dikarya</taxon>
        <taxon>Ascomycota</taxon>
        <taxon>Pezizomycotina</taxon>
        <taxon>Leotiomycetes</taxon>
        <taxon>Helotiales</taxon>
        <taxon>Sclerotiniaceae</taxon>
        <taxon>Monilinia</taxon>
    </lineage>
</organism>
<dbReference type="InterPro" id="IPR014729">
    <property type="entry name" value="Rossmann-like_a/b/a_fold"/>
</dbReference>
<comment type="similarity">
    <text evidence="1 8">Belongs to the class-I aminoacyl-tRNA synthetase family.</text>
</comment>
<dbReference type="FunFam" id="3.40.50.620:FF:000227">
    <property type="entry name" value="Tyrosine--tRNA ligase"/>
    <property type="match status" value="1"/>
</dbReference>
<evidence type="ECO:0000256" key="9">
    <source>
        <dbReference type="SAM" id="MobiDB-lite"/>
    </source>
</evidence>
<dbReference type="EC" id="6.1.1.1" evidence="8"/>
<comment type="caution">
    <text evidence="11">The sequence shown here is derived from an EMBL/GenBank/DDBJ whole genome shotgun (WGS) entry which is preliminary data.</text>
</comment>
<dbReference type="NCBIfam" id="TIGR00234">
    <property type="entry name" value="tyrS"/>
    <property type="match status" value="1"/>
</dbReference>
<dbReference type="GO" id="GO:0006437">
    <property type="term" value="P:tyrosyl-tRNA aminoacylation"/>
    <property type="evidence" value="ECO:0007669"/>
    <property type="project" value="InterPro"/>
</dbReference>
<dbReference type="InterPro" id="IPR036986">
    <property type="entry name" value="S4_RNA-bd_sf"/>
</dbReference>
<evidence type="ECO:0000256" key="7">
    <source>
        <dbReference type="ARBA" id="ARBA00048248"/>
    </source>
</evidence>
<evidence type="ECO:0000256" key="1">
    <source>
        <dbReference type="ARBA" id="ARBA00005594"/>
    </source>
</evidence>